<feature type="transmembrane region" description="Helical" evidence="19">
    <location>
        <begin position="137"/>
        <end position="160"/>
    </location>
</feature>
<comment type="catalytic activity">
    <reaction evidence="17 19">
        <text>alpha-ribazole + adenosylcob(III)inamide-GDP = adenosylcob(III)alamin + GMP + H(+)</text>
        <dbReference type="Rhea" id="RHEA:16049"/>
        <dbReference type="ChEBI" id="CHEBI:10329"/>
        <dbReference type="ChEBI" id="CHEBI:15378"/>
        <dbReference type="ChEBI" id="CHEBI:18408"/>
        <dbReference type="ChEBI" id="CHEBI:58115"/>
        <dbReference type="ChEBI" id="CHEBI:60487"/>
        <dbReference type="EC" id="2.7.8.26"/>
    </reaction>
</comment>
<dbReference type="GO" id="GO:0005886">
    <property type="term" value="C:plasma membrane"/>
    <property type="evidence" value="ECO:0007669"/>
    <property type="project" value="UniProtKB-SubCell"/>
</dbReference>
<dbReference type="NCBIfam" id="TIGR00317">
    <property type="entry name" value="cobS"/>
    <property type="match status" value="1"/>
</dbReference>
<dbReference type="GO" id="GO:0051073">
    <property type="term" value="F:adenosylcobinamide-GDP ribazoletransferase activity"/>
    <property type="evidence" value="ECO:0007669"/>
    <property type="project" value="UniProtKB-UniRule"/>
</dbReference>
<keyword evidence="11 19" id="KW-0460">Magnesium</keyword>
<evidence type="ECO:0000256" key="8">
    <source>
        <dbReference type="ARBA" id="ARBA00022573"/>
    </source>
</evidence>
<sequence>MWTSFLIAMQFLTVVPVKLQDEFTDQDVGRSLLFYPLVGLLIGIVLSLLAWSLNNQPVMVAASLLLVVWVAMTGALHLDGLADSADAWLGGIGNKAKTLNIMKDPAAGPIAVSAIVSVLLLKFVMLTVLLSQQNWVALIWSVVLARTALPLLFLTTDYVRPQGLGSLLKHHQSASDTRKMLLIIAVIGLFSIGLLALLFTLVVFLLLRYLMERRLNGFTGDTAGAMVELLETALLIFFVLF</sequence>
<keyword evidence="13 19" id="KW-0472">Membrane</keyword>
<evidence type="ECO:0000313" key="20">
    <source>
        <dbReference type="EMBL" id="EMR13972.1"/>
    </source>
</evidence>
<dbReference type="HAMAP" id="MF_00719">
    <property type="entry name" value="CobS"/>
    <property type="match status" value="1"/>
</dbReference>
<feature type="transmembrane region" description="Helical" evidence="19">
    <location>
        <begin position="110"/>
        <end position="130"/>
    </location>
</feature>
<evidence type="ECO:0000256" key="11">
    <source>
        <dbReference type="ARBA" id="ARBA00022842"/>
    </source>
</evidence>
<evidence type="ECO:0000256" key="2">
    <source>
        <dbReference type="ARBA" id="ARBA00004651"/>
    </source>
</evidence>
<dbReference type="InterPro" id="IPR003805">
    <property type="entry name" value="CobS"/>
</dbReference>
<dbReference type="EC" id="2.7.8.26" evidence="5 19"/>
<evidence type="ECO:0000256" key="7">
    <source>
        <dbReference type="ARBA" id="ARBA00022475"/>
    </source>
</evidence>
<evidence type="ECO:0000256" key="16">
    <source>
        <dbReference type="ARBA" id="ARBA00032853"/>
    </source>
</evidence>
<comment type="catalytic activity">
    <reaction evidence="18 19">
        <text>alpha-ribazole 5'-phosphate + adenosylcob(III)inamide-GDP = adenosylcob(III)alamin 5'-phosphate + GMP + H(+)</text>
        <dbReference type="Rhea" id="RHEA:23560"/>
        <dbReference type="ChEBI" id="CHEBI:15378"/>
        <dbReference type="ChEBI" id="CHEBI:57918"/>
        <dbReference type="ChEBI" id="CHEBI:58115"/>
        <dbReference type="ChEBI" id="CHEBI:60487"/>
        <dbReference type="ChEBI" id="CHEBI:60493"/>
        <dbReference type="EC" id="2.7.8.26"/>
    </reaction>
</comment>
<dbReference type="Pfam" id="PF02654">
    <property type="entry name" value="CobS"/>
    <property type="match status" value="1"/>
</dbReference>
<comment type="cofactor">
    <cofactor evidence="1 19">
        <name>Mg(2+)</name>
        <dbReference type="ChEBI" id="CHEBI:18420"/>
    </cofactor>
</comment>
<evidence type="ECO:0000256" key="15">
    <source>
        <dbReference type="ARBA" id="ARBA00032605"/>
    </source>
</evidence>
<dbReference type="OrthoDB" id="9794626at2"/>
<evidence type="ECO:0000256" key="13">
    <source>
        <dbReference type="ARBA" id="ARBA00023136"/>
    </source>
</evidence>
<comment type="pathway">
    <text evidence="3 19">Cofactor biosynthesis; adenosylcobalamin biosynthesis; adenosylcobalamin from cob(II)yrinate a,c-diamide: step 7/7.</text>
</comment>
<dbReference type="STRING" id="1286106.MPL1_02388"/>
<dbReference type="EMBL" id="APHR01000010">
    <property type="protein sequence ID" value="EMR13972.1"/>
    <property type="molecule type" value="Genomic_DNA"/>
</dbReference>
<name>M7P383_9GAMM</name>
<evidence type="ECO:0000256" key="17">
    <source>
        <dbReference type="ARBA" id="ARBA00048623"/>
    </source>
</evidence>
<keyword evidence="9 19" id="KW-0808">Transferase</keyword>
<keyword evidence="12 19" id="KW-1133">Transmembrane helix</keyword>
<comment type="caution">
    <text evidence="20">The sequence shown here is derived from an EMBL/GenBank/DDBJ whole genome shotgun (WGS) entry which is preliminary data.</text>
</comment>
<dbReference type="PATRIC" id="fig|1286106.3.peg.480"/>
<dbReference type="UniPathway" id="UPA00148">
    <property type="reaction ID" value="UER00238"/>
</dbReference>
<evidence type="ECO:0000256" key="12">
    <source>
        <dbReference type="ARBA" id="ARBA00022989"/>
    </source>
</evidence>
<evidence type="ECO:0000256" key="19">
    <source>
        <dbReference type="HAMAP-Rule" id="MF_00719"/>
    </source>
</evidence>
<comment type="subcellular location">
    <subcellularLocation>
        <location evidence="2 19">Cell membrane</location>
        <topology evidence="2 19">Multi-pass membrane protein</topology>
    </subcellularLocation>
</comment>
<dbReference type="RefSeq" id="WP_009725518.1">
    <property type="nucleotide sequence ID" value="NZ_APHR01000010.1"/>
</dbReference>
<feature type="transmembrane region" description="Helical" evidence="19">
    <location>
        <begin position="180"/>
        <end position="210"/>
    </location>
</feature>
<evidence type="ECO:0000256" key="6">
    <source>
        <dbReference type="ARBA" id="ARBA00015850"/>
    </source>
</evidence>
<dbReference type="AlphaFoldDB" id="M7P383"/>
<evidence type="ECO:0000256" key="5">
    <source>
        <dbReference type="ARBA" id="ARBA00013200"/>
    </source>
</evidence>
<keyword evidence="21" id="KW-1185">Reference proteome</keyword>
<accession>M7P383</accession>
<keyword evidence="10 19" id="KW-0812">Transmembrane</keyword>
<evidence type="ECO:0000256" key="1">
    <source>
        <dbReference type="ARBA" id="ARBA00001946"/>
    </source>
</evidence>
<dbReference type="eggNOG" id="COG0368">
    <property type="taxonomic scope" value="Bacteria"/>
</dbReference>
<evidence type="ECO:0000256" key="9">
    <source>
        <dbReference type="ARBA" id="ARBA00022679"/>
    </source>
</evidence>
<dbReference type="PANTHER" id="PTHR34148">
    <property type="entry name" value="ADENOSYLCOBINAMIDE-GDP RIBAZOLETRANSFERASE"/>
    <property type="match status" value="1"/>
</dbReference>
<gene>
    <name evidence="19" type="primary">cobS</name>
    <name evidence="20" type="ORF">MPL1_02388</name>
</gene>
<proteinExistence type="inferred from homology"/>
<feature type="transmembrane region" description="Helical" evidence="19">
    <location>
        <begin position="222"/>
        <end position="240"/>
    </location>
</feature>
<reference evidence="20 21" key="1">
    <citation type="journal article" date="2013" name="Genome Announc.">
        <title>Draft Genome Sequence of Methylophaga lonarensis MPLT, a Haloalkaliphilic (Non-Methane-Utilizing) Methylotroph.</title>
        <authorList>
            <person name="Shetty S.A."/>
            <person name="Marathe N.P."/>
            <person name="Munot H."/>
            <person name="Antony C.P."/>
            <person name="Dhotre D.P."/>
            <person name="Murrell J.C."/>
            <person name="Shouche Y.S."/>
        </authorList>
    </citation>
    <scope>NUCLEOTIDE SEQUENCE [LARGE SCALE GENOMIC DNA]</scope>
    <source>
        <strain evidence="20 21">MPL</strain>
    </source>
</reference>
<dbReference type="NCBIfam" id="NF001278">
    <property type="entry name" value="PRK00235.1-5"/>
    <property type="match status" value="1"/>
</dbReference>
<comment type="similarity">
    <text evidence="4 19">Belongs to the CobS family.</text>
</comment>
<dbReference type="GO" id="GO:0008818">
    <property type="term" value="F:cobalamin 5'-phosphate synthase activity"/>
    <property type="evidence" value="ECO:0007669"/>
    <property type="project" value="UniProtKB-UniRule"/>
</dbReference>
<dbReference type="GO" id="GO:0009236">
    <property type="term" value="P:cobalamin biosynthetic process"/>
    <property type="evidence" value="ECO:0007669"/>
    <property type="project" value="UniProtKB-UniRule"/>
</dbReference>
<evidence type="ECO:0000256" key="3">
    <source>
        <dbReference type="ARBA" id="ARBA00004663"/>
    </source>
</evidence>
<feature type="transmembrane region" description="Helical" evidence="19">
    <location>
        <begin position="32"/>
        <end position="51"/>
    </location>
</feature>
<comment type="function">
    <text evidence="14 19">Joins adenosylcobinamide-GDP and alpha-ribazole to generate adenosylcobalamin (Ado-cobalamin). Also synthesizes adenosylcobalamin 5'-phosphate from adenosylcobinamide-GDP and alpha-ribazole 5'-phosphate.</text>
</comment>
<keyword evidence="8 19" id="KW-0169">Cobalamin biosynthesis</keyword>
<evidence type="ECO:0000256" key="4">
    <source>
        <dbReference type="ARBA" id="ARBA00010561"/>
    </source>
</evidence>
<protein>
    <recommendedName>
        <fullName evidence="6 19">Adenosylcobinamide-GDP ribazoletransferase</fullName>
        <ecNumber evidence="5 19">2.7.8.26</ecNumber>
    </recommendedName>
    <alternativeName>
        <fullName evidence="16 19">Cobalamin synthase</fullName>
    </alternativeName>
    <alternativeName>
        <fullName evidence="15 19">Cobalamin-5'-phosphate synthase</fullName>
    </alternativeName>
</protein>
<dbReference type="Proteomes" id="UP000012019">
    <property type="component" value="Unassembled WGS sequence"/>
</dbReference>
<keyword evidence="7 19" id="KW-1003">Cell membrane</keyword>
<evidence type="ECO:0000256" key="10">
    <source>
        <dbReference type="ARBA" id="ARBA00022692"/>
    </source>
</evidence>
<feature type="transmembrane region" description="Helical" evidence="19">
    <location>
        <begin position="58"/>
        <end position="78"/>
    </location>
</feature>
<organism evidence="20 21">
    <name type="scientific">Methylophaga lonarensis MPL</name>
    <dbReference type="NCBI Taxonomy" id="1286106"/>
    <lineage>
        <taxon>Bacteria</taxon>
        <taxon>Pseudomonadati</taxon>
        <taxon>Pseudomonadota</taxon>
        <taxon>Gammaproteobacteria</taxon>
        <taxon>Thiotrichales</taxon>
        <taxon>Piscirickettsiaceae</taxon>
        <taxon>Methylophaga</taxon>
    </lineage>
</organism>
<evidence type="ECO:0000313" key="21">
    <source>
        <dbReference type="Proteomes" id="UP000012019"/>
    </source>
</evidence>
<dbReference type="PANTHER" id="PTHR34148:SF1">
    <property type="entry name" value="ADENOSYLCOBINAMIDE-GDP RIBAZOLETRANSFERASE"/>
    <property type="match status" value="1"/>
</dbReference>
<evidence type="ECO:0000256" key="18">
    <source>
        <dbReference type="ARBA" id="ARBA00049504"/>
    </source>
</evidence>
<evidence type="ECO:0000256" key="14">
    <source>
        <dbReference type="ARBA" id="ARBA00025228"/>
    </source>
</evidence>